<feature type="domain" description="HTH marR-type" evidence="4">
    <location>
        <begin position="28"/>
        <end position="160"/>
    </location>
</feature>
<keyword evidence="2 5" id="KW-0238">DNA-binding</keyword>
<evidence type="ECO:0000313" key="5">
    <source>
        <dbReference type="EMBL" id="MBB3664441.1"/>
    </source>
</evidence>
<reference evidence="5 6" key="1">
    <citation type="submission" date="2020-08" db="EMBL/GenBank/DDBJ databases">
        <title>Sequencing the genomes of 1000 actinobacteria strains.</title>
        <authorList>
            <person name="Klenk H.-P."/>
        </authorList>
    </citation>
    <scope>NUCLEOTIDE SEQUENCE [LARGE SCALE GENOMIC DNA]</scope>
    <source>
        <strain evidence="5 6">DSM 45267</strain>
    </source>
</reference>
<evidence type="ECO:0000259" key="4">
    <source>
        <dbReference type="PROSITE" id="PS50995"/>
    </source>
</evidence>
<dbReference type="InterPro" id="IPR036390">
    <property type="entry name" value="WH_DNA-bd_sf"/>
</dbReference>
<dbReference type="GO" id="GO:0003677">
    <property type="term" value="F:DNA binding"/>
    <property type="evidence" value="ECO:0007669"/>
    <property type="project" value="UniProtKB-KW"/>
</dbReference>
<dbReference type="PANTHER" id="PTHR33164:SF95">
    <property type="entry name" value="TRANSCRIPTIONAL REGULATOR"/>
    <property type="match status" value="1"/>
</dbReference>
<gene>
    <name evidence="5" type="ORF">FB384_003345</name>
</gene>
<proteinExistence type="predicted"/>
<dbReference type="SMART" id="SM00347">
    <property type="entry name" value="HTH_MARR"/>
    <property type="match status" value="1"/>
</dbReference>
<organism evidence="5 6">
    <name type="scientific">Prauserella sediminis</name>
    <dbReference type="NCBI Taxonomy" id="577680"/>
    <lineage>
        <taxon>Bacteria</taxon>
        <taxon>Bacillati</taxon>
        <taxon>Actinomycetota</taxon>
        <taxon>Actinomycetes</taxon>
        <taxon>Pseudonocardiales</taxon>
        <taxon>Pseudonocardiaceae</taxon>
        <taxon>Prauserella</taxon>
        <taxon>Prauserella salsuginis group</taxon>
    </lineage>
</organism>
<evidence type="ECO:0000256" key="3">
    <source>
        <dbReference type="ARBA" id="ARBA00023163"/>
    </source>
</evidence>
<sequence length="166" mass="18611">MEDVTRLAEHLDAPDDGHDLLGGLDLDRHALPYLLRRAHSRAEALFVDLMCVDDLTPRQITLLTVSAQHPDATMSELAEAAAIDLNTASALIRKLLDNDLLERRRSPTDGRAWLISVTEAGADVLRQVLPHNRELRDAILAPLPPEYRPLFVKCLRMMLDIEPPTR</sequence>
<dbReference type="InterPro" id="IPR039422">
    <property type="entry name" value="MarR/SlyA-like"/>
</dbReference>
<accession>A0A839XNX0</accession>
<dbReference type="Pfam" id="PF12802">
    <property type="entry name" value="MarR_2"/>
    <property type="match status" value="1"/>
</dbReference>
<evidence type="ECO:0000256" key="2">
    <source>
        <dbReference type="ARBA" id="ARBA00023125"/>
    </source>
</evidence>
<dbReference type="EMBL" id="JACIBS010000001">
    <property type="protein sequence ID" value="MBB3664441.1"/>
    <property type="molecule type" value="Genomic_DNA"/>
</dbReference>
<dbReference type="SUPFAM" id="SSF46785">
    <property type="entry name" value="Winged helix' DNA-binding domain"/>
    <property type="match status" value="1"/>
</dbReference>
<dbReference type="Gene3D" id="1.10.10.10">
    <property type="entry name" value="Winged helix-like DNA-binding domain superfamily/Winged helix DNA-binding domain"/>
    <property type="match status" value="1"/>
</dbReference>
<dbReference type="RefSeq" id="WP_183784133.1">
    <property type="nucleotide sequence ID" value="NZ_JACIBS010000001.1"/>
</dbReference>
<protein>
    <submittedName>
        <fullName evidence="5">DNA-binding MarR family transcriptional regulator</fullName>
    </submittedName>
</protein>
<dbReference type="GO" id="GO:0003700">
    <property type="term" value="F:DNA-binding transcription factor activity"/>
    <property type="evidence" value="ECO:0007669"/>
    <property type="project" value="InterPro"/>
</dbReference>
<dbReference type="InterPro" id="IPR023187">
    <property type="entry name" value="Tscrpt_reg_MarR-type_CS"/>
</dbReference>
<keyword evidence="1" id="KW-0805">Transcription regulation</keyword>
<dbReference type="PROSITE" id="PS01117">
    <property type="entry name" value="HTH_MARR_1"/>
    <property type="match status" value="1"/>
</dbReference>
<evidence type="ECO:0000256" key="1">
    <source>
        <dbReference type="ARBA" id="ARBA00023015"/>
    </source>
</evidence>
<evidence type="ECO:0000313" key="6">
    <source>
        <dbReference type="Proteomes" id="UP000564573"/>
    </source>
</evidence>
<dbReference type="Proteomes" id="UP000564573">
    <property type="component" value="Unassembled WGS sequence"/>
</dbReference>
<dbReference type="PROSITE" id="PS50995">
    <property type="entry name" value="HTH_MARR_2"/>
    <property type="match status" value="1"/>
</dbReference>
<comment type="caution">
    <text evidence="5">The sequence shown here is derived from an EMBL/GenBank/DDBJ whole genome shotgun (WGS) entry which is preliminary data.</text>
</comment>
<dbReference type="GO" id="GO:0006950">
    <property type="term" value="P:response to stress"/>
    <property type="evidence" value="ECO:0007669"/>
    <property type="project" value="TreeGrafter"/>
</dbReference>
<dbReference type="PANTHER" id="PTHR33164">
    <property type="entry name" value="TRANSCRIPTIONAL REGULATOR, MARR FAMILY"/>
    <property type="match status" value="1"/>
</dbReference>
<name>A0A839XNX0_9PSEU</name>
<keyword evidence="3" id="KW-0804">Transcription</keyword>
<dbReference type="InterPro" id="IPR000835">
    <property type="entry name" value="HTH_MarR-typ"/>
</dbReference>
<dbReference type="AlphaFoldDB" id="A0A839XNX0"/>
<dbReference type="InterPro" id="IPR036388">
    <property type="entry name" value="WH-like_DNA-bd_sf"/>
</dbReference>
<keyword evidence="6" id="KW-1185">Reference proteome</keyword>